<dbReference type="EMBL" id="JAGIOF010000001">
    <property type="protein sequence ID" value="MBP2384612.1"/>
    <property type="molecule type" value="Genomic_DNA"/>
</dbReference>
<dbReference type="Proteomes" id="UP001296993">
    <property type="component" value="Unassembled WGS sequence"/>
</dbReference>
<keyword evidence="1" id="KW-0812">Transmembrane</keyword>
<keyword evidence="1" id="KW-1133">Transmembrane helix</keyword>
<organism evidence="2 3">
    <name type="scientific">Paeniglutamicibacter kerguelensis</name>
    <dbReference type="NCBI Taxonomy" id="254788"/>
    <lineage>
        <taxon>Bacteria</taxon>
        <taxon>Bacillati</taxon>
        <taxon>Actinomycetota</taxon>
        <taxon>Actinomycetes</taxon>
        <taxon>Micrococcales</taxon>
        <taxon>Micrococcaceae</taxon>
        <taxon>Paeniglutamicibacter</taxon>
    </lineage>
</organism>
<feature type="transmembrane region" description="Helical" evidence="1">
    <location>
        <begin position="26"/>
        <end position="43"/>
    </location>
</feature>
<evidence type="ECO:0000256" key="1">
    <source>
        <dbReference type="SAM" id="Phobius"/>
    </source>
</evidence>
<sequence length="60" mass="7294">MAGVFLVSLVLQTARLWPLREWWQIALKWIVLFCAFAFLWNRIRRAEMTNRIKDANERPF</sequence>
<evidence type="ECO:0000313" key="2">
    <source>
        <dbReference type="EMBL" id="MBP2384612.1"/>
    </source>
</evidence>
<keyword evidence="3" id="KW-1185">Reference proteome</keyword>
<comment type="caution">
    <text evidence="2">The sequence shown here is derived from an EMBL/GenBank/DDBJ whole genome shotgun (WGS) entry which is preliminary data.</text>
</comment>
<keyword evidence="1" id="KW-0472">Membrane</keyword>
<protein>
    <submittedName>
        <fullName evidence="2">Uncharacterized protein</fullName>
    </submittedName>
</protein>
<gene>
    <name evidence="2" type="ORF">JOF47_000123</name>
</gene>
<proteinExistence type="predicted"/>
<name>A0ABS4X812_9MICC</name>
<reference evidence="2 3" key="1">
    <citation type="submission" date="2021-03" db="EMBL/GenBank/DDBJ databases">
        <title>Sequencing the genomes of 1000 actinobacteria strains.</title>
        <authorList>
            <person name="Klenk H.-P."/>
        </authorList>
    </citation>
    <scope>NUCLEOTIDE SEQUENCE [LARGE SCALE GENOMIC DNA]</scope>
    <source>
        <strain evidence="2 3">DSM 15797</strain>
    </source>
</reference>
<accession>A0ABS4X812</accession>
<evidence type="ECO:0000313" key="3">
    <source>
        <dbReference type="Proteomes" id="UP001296993"/>
    </source>
</evidence>